<organism evidence="2">
    <name type="scientific">Sesamum radiatum</name>
    <name type="common">Black benniseed</name>
    <dbReference type="NCBI Taxonomy" id="300843"/>
    <lineage>
        <taxon>Eukaryota</taxon>
        <taxon>Viridiplantae</taxon>
        <taxon>Streptophyta</taxon>
        <taxon>Embryophyta</taxon>
        <taxon>Tracheophyta</taxon>
        <taxon>Spermatophyta</taxon>
        <taxon>Magnoliopsida</taxon>
        <taxon>eudicotyledons</taxon>
        <taxon>Gunneridae</taxon>
        <taxon>Pentapetalae</taxon>
        <taxon>asterids</taxon>
        <taxon>lamiids</taxon>
        <taxon>Lamiales</taxon>
        <taxon>Pedaliaceae</taxon>
        <taxon>Sesamum</taxon>
    </lineage>
</organism>
<comment type="caution">
    <text evidence="2">The sequence shown here is derived from an EMBL/GenBank/DDBJ whole genome shotgun (WGS) entry which is preliminary data.</text>
</comment>
<feature type="chain" id="PRO_5044013978" evidence="1">
    <location>
        <begin position="27"/>
        <end position="68"/>
    </location>
</feature>
<reference evidence="2" key="2">
    <citation type="journal article" date="2024" name="Plant">
        <title>Genomic evolution and insights into agronomic trait innovations of Sesamum species.</title>
        <authorList>
            <person name="Miao H."/>
            <person name="Wang L."/>
            <person name="Qu L."/>
            <person name="Liu H."/>
            <person name="Sun Y."/>
            <person name="Le M."/>
            <person name="Wang Q."/>
            <person name="Wei S."/>
            <person name="Zheng Y."/>
            <person name="Lin W."/>
            <person name="Duan Y."/>
            <person name="Cao H."/>
            <person name="Xiong S."/>
            <person name="Wang X."/>
            <person name="Wei L."/>
            <person name="Li C."/>
            <person name="Ma Q."/>
            <person name="Ju M."/>
            <person name="Zhao R."/>
            <person name="Li G."/>
            <person name="Mu C."/>
            <person name="Tian Q."/>
            <person name="Mei H."/>
            <person name="Zhang T."/>
            <person name="Gao T."/>
            <person name="Zhang H."/>
        </authorList>
    </citation>
    <scope>NUCLEOTIDE SEQUENCE</scope>
    <source>
        <strain evidence="2">G02</strain>
    </source>
</reference>
<sequence>MAANTVMATFLILMFVYSPALMPCDADRLTLQAEIYAVKAAEKCGPCECCRTLTPPCCLCGPCLPPQP</sequence>
<proteinExistence type="predicted"/>
<protein>
    <submittedName>
        <fullName evidence="2">Uncharacterized protein</fullName>
    </submittedName>
</protein>
<dbReference type="AlphaFoldDB" id="A0AAW2WIW8"/>
<dbReference type="EMBL" id="JACGWJ010000001">
    <property type="protein sequence ID" value="KAL0441458.1"/>
    <property type="molecule type" value="Genomic_DNA"/>
</dbReference>
<keyword evidence="1" id="KW-0732">Signal</keyword>
<accession>A0AAW2WIW8</accession>
<reference evidence="2" key="1">
    <citation type="submission" date="2020-06" db="EMBL/GenBank/DDBJ databases">
        <authorList>
            <person name="Li T."/>
            <person name="Hu X."/>
            <person name="Zhang T."/>
            <person name="Song X."/>
            <person name="Zhang H."/>
            <person name="Dai N."/>
            <person name="Sheng W."/>
            <person name="Hou X."/>
            <person name="Wei L."/>
        </authorList>
    </citation>
    <scope>NUCLEOTIDE SEQUENCE</scope>
    <source>
        <strain evidence="2">G02</strain>
        <tissue evidence="2">Leaf</tissue>
    </source>
</reference>
<feature type="signal peptide" evidence="1">
    <location>
        <begin position="1"/>
        <end position="26"/>
    </location>
</feature>
<name>A0AAW2WIW8_SESRA</name>
<evidence type="ECO:0000256" key="1">
    <source>
        <dbReference type="SAM" id="SignalP"/>
    </source>
</evidence>
<gene>
    <name evidence="2" type="ORF">Sradi_0084700</name>
</gene>
<evidence type="ECO:0000313" key="2">
    <source>
        <dbReference type="EMBL" id="KAL0441458.1"/>
    </source>
</evidence>